<organism evidence="1 2">
    <name type="scientific">Nocardia donostiensis</name>
    <dbReference type="NCBI Taxonomy" id="1538463"/>
    <lineage>
        <taxon>Bacteria</taxon>
        <taxon>Bacillati</taxon>
        <taxon>Actinomycetota</taxon>
        <taxon>Actinomycetes</taxon>
        <taxon>Mycobacteriales</taxon>
        <taxon>Nocardiaceae</taxon>
        <taxon>Nocardia</taxon>
    </lineage>
</organism>
<gene>
    <name evidence="1" type="ORF">B0T46_03430</name>
</gene>
<dbReference type="EMBL" id="MUMY01000002">
    <property type="protein sequence ID" value="ONM50149.1"/>
    <property type="molecule type" value="Genomic_DNA"/>
</dbReference>
<evidence type="ECO:0000313" key="1">
    <source>
        <dbReference type="EMBL" id="ONM50149.1"/>
    </source>
</evidence>
<evidence type="ECO:0000313" key="2">
    <source>
        <dbReference type="Proteomes" id="UP000188836"/>
    </source>
</evidence>
<reference evidence="1 2" key="1">
    <citation type="journal article" date="2016" name="Antonie Van Leeuwenhoek">
        <title>Nocardia donostiensis sp. nov., isolated from human respiratory specimens.</title>
        <authorList>
            <person name="Ercibengoa M."/>
            <person name="Bell M."/>
            <person name="Marimon J.M."/>
            <person name="Humrighouse B."/>
            <person name="Klenk H.P."/>
            <person name="Potter G."/>
            <person name="Perez-Trallero E."/>
        </authorList>
    </citation>
    <scope>NUCLEOTIDE SEQUENCE [LARGE SCALE GENOMIC DNA]</scope>
    <source>
        <strain evidence="1 2">X1655</strain>
    </source>
</reference>
<keyword evidence="2" id="KW-1185">Reference proteome</keyword>
<dbReference type="STRING" id="1538463.B0T36_07525"/>
<protein>
    <submittedName>
        <fullName evidence="1">Uncharacterized protein</fullName>
    </submittedName>
</protein>
<proteinExistence type="predicted"/>
<dbReference type="AlphaFoldDB" id="A0A1W0B014"/>
<dbReference type="RefSeq" id="WP_077114968.1">
    <property type="nucleotide sequence ID" value="NZ_LOKT01000004.1"/>
</dbReference>
<comment type="caution">
    <text evidence="1">The sequence shown here is derived from an EMBL/GenBank/DDBJ whole genome shotgun (WGS) entry which is preliminary data.</text>
</comment>
<dbReference type="OrthoDB" id="3420984at2"/>
<sequence>MSICLAVLAGDYQRAGELIGTADWASALRFLENSRSRIDAELSREDPATLAMWGNLHLKSGLAAARAGKRDLANARLHEVTETAQRIGRDRDDYRLYFGPTNVAIWSVGLAVEMMDGTEAVTRAQSVRLPASTPRERAGHHYIDLARAYLLHGERKSAFGSLHAAKRIAPTQTRYHPMVHETIRMLARDEARSSESIRGFAAWC</sequence>
<dbReference type="Proteomes" id="UP000188836">
    <property type="component" value="Unassembled WGS sequence"/>
</dbReference>
<name>A0A1W0B014_9NOCA</name>
<accession>A0A1W0B014</accession>